<keyword evidence="2" id="KW-1185">Reference proteome</keyword>
<dbReference type="Gene3D" id="3.10.450.50">
    <property type="match status" value="1"/>
</dbReference>
<protein>
    <recommendedName>
        <fullName evidence="3">DUF4878 domain-containing protein</fullName>
    </recommendedName>
</protein>
<dbReference type="EMBL" id="FRFE01000012">
    <property type="protein sequence ID" value="SHO49045.1"/>
    <property type="molecule type" value="Genomic_DNA"/>
</dbReference>
<sequence>MKLSRALINVALVLFLVGLLAACQSTKNPGMMIGNIQGNTSDETEVYAIVAKVQEYISASEWDKWLALYSDDAILTKGDEKVSKSEMRKSVEGIKYKITDMEVLQKTIGVDEAVVSTRFLGNGKEQLESYKLKKIDGIWLIVEETNP</sequence>
<name>A0A1M7Y8S5_9BACT</name>
<evidence type="ECO:0008006" key="3">
    <source>
        <dbReference type="Google" id="ProtNLM"/>
    </source>
</evidence>
<organism evidence="1 2">
    <name type="scientific">Desulfopila aestuarii DSM 18488</name>
    <dbReference type="NCBI Taxonomy" id="1121416"/>
    <lineage>
        <taxon>Bacteria</taxon>
        <taxon>Pseudomonadati</taxon>
        <taxon>Thermodesulfobacteriota</taxon>
        <taxon>Desulfobulbia</taxon>
        <taxon>Desulfobulbales</taxon>
        <taxon>Desulfocapsaceae</taxon>
        <taxon>Desulfopila</taxon>
    </lineage>
</organism>
<evidence type="ECO:0000313" key="1">
    <source>
        <dbReference type="EMBL" id="SHO49045.1"/>
    </source>
</evidence>
<proteinExistence type="predicted"/>
<dbReference type="SUPFAM" id="SSF54427">
    <property type="entry name" value="NTF2-like"/>
    <property type="match status" value="1"/>
</dbReference>
<dbReference type="RefSeq" id="WP_073613932.1">
    <property type="nucleotide sequence ID" value="NZ_FRFE01000012.1"/>
</dbReference>
<dbReference type="InterPro" id="IPR032710">
    <property type="entry name" value="NTF2-like_dom_sf"/>
</dbReference>
<evidence type="ECO:0000313" key="2">
    <source>
        <dbReference type="Proteomes" id="UP000184603"/>
    </source>
</evidence>
<dbReference type="Proteomes" id="UP000184603">
    <property type="component" value="Unassembled WGS sequence"/>
</dbReference>
<gene>
    <name evidence="1" type="ORF">SAMN02745220_02647</name>
</gene>
<dbReference type="PROSITE" id="PS51257">
    <property type="entry name" value="PROKAR_LIPOPROTEIN"/>
    <property type="match status" value="1"/>
</dbReference>
<accession>A0A1M7Y8S5</accession>
<dbReference type="AlphaFoldDB" id="A0A1M7Y8S5"/>
<reference evidence="1 2" key="1">
    <citation type="submission" date="2016-12" db="EMBL/GenBank/DDBJ databases">
        <authorList>
            <person name="Song W.-J."/>
            <person name="Kurnit D.M."/>
        </authorList>
    </citation>
    <scope>NUCLEOTIDE SEQUENCE [LARGE SCALE GENOMIC DNA]</scope>
    <source>
        <strain evidence="1 2">DSM 18488</strain>
    </source>
</reference>